<organism evidence="1 2">
    <name type="scientific">Larinioides sclopetarius</name>
    <dbReference type="NCBI Taxonomy" id="280406"/>
    <lineage>
        <taxon>Eukaryota</taxon>
        <taxon>Metazoa</taxon>
        <taxon>Ecdysozoa</taxon>
        <taxon>Arthropoda</taxon>
        <taxon>Chelicerata</taxon>
        <taxon>Arachnida</taxon>
        <taxon>Araneae</taxon>
        <taxon>Araneomorphae</taxon>
        <taxon>Entelegynae</taxon>
        <taxon>Araneoidea</taxon>
        <taxon>Araneidae</taxon>
        <taxon>Larinioides</taxon>
    </lineage>
</organism>
<reference evidence="1 2" key="1">
    <citation type="submission" date="2024-04" db="EMBL/GenBank/DDBJ databases">
        <authorList>
            <person name="Rising A."/>
            <person name="Reimegard J."/>
            <person name="Sonavane S."/>
            <person name="Akerstrom W."/>
            <person name="Nylinder S."/>
            <person name="Hedman E."/>
            <person name="Kallberg Y."/>
        </authorList>
    </citation>
    <scope>NUCLEOTIDE SEQUENCE [LARGE SCALE GENOMIC DNA]</scope>
</reference>
<protein>
    <recommendedName>
        <fullName evidence="3">Retrovirus-related Pol polyprotein from transposon TNT 1-94</fullName>
    </recommendedName>
</protein>
<comment type="caution">
    <text evidence="1">The sequence shown here is derived from an EMBL/GenBank/DDBJ whole genome shotgun (WGS) entry which is preliminary data.</text>
</comment>
<dbReference type="PANTHER" id="PTHR11439">
    <property type="entry name" value="GAG-POL-RELATED RETROTRANSPOSON"/>
    <property type="match status" value="1"/>
</dbReference>
<dbReference type="CDD" id="cd09272">
    <property type="entry name" value="RNase_HI_RT_Ty1"/>
    <property type="match status" value="1"/>
</dbReference>
<gene>
    <name evidence="1" type="ORF">LARSCL_LOCUS9591</name>
</gene>
<evidence type="ECO:0008006" key="3">
    <source>
        <dbReference type="Google" id="ProtNLM"/>
    </source>
</evidence>
<accession>A0AAV2A5D4</accession>
<sequence>MEYLYVQPVPFQSNPGVAHWNGLMRLLGYLQATRSYQLDIGNLEEVSLTAYLDADFASSRDDRISVSGYIVFCGNAPVSWRTAKQRCVTLSSMEAEFLDICDATKKLIWIKNVLEECRSTNVLIGEIPCRLLGDNMAAIQFSKSPI</sequence>
<keyword evidence="2" id="KW-1185">Reference proteome</keyword>
<dbReference type="EMBL" id="CAXIEN010000109">
    <property type="protein sequence ID" value="CAL1278089.1"/>
    <property type="molecule type" value="Genomic_DNA"/>
</dbReference>
<evidence type="ECO:0000313" key="1">
    <source>
        <dbReference type="EMBL" id="CAL1278089.1"/>
    </source>
</evidence>
<name>A0AAV2A5D4_9ARAC</name>
<dbReference type="PANTHER" id="PTHR11439:SF440">
    <property type="entry name" value="INTEGRASE CATALYTIC DOMAIN-CONTAINING PROTEIN"/>
    <property type="match status" value="1"/>
</dbReference>
<proteinExistence type="predicted"/>
<dbReference type="AlphaFoldDB" id="A0AAV2A5D4"/>
<evidence type="ECO:0000313" key="2">
    <source>
        <dbReference type="Proteomes" id="UP001497382"/>
    </source>
</evidence>
<dbReference type="Proteomes" id="UP001497382">
    <property type="component" value="Unassembled WGS sequence"/>
</dbReference>